<name>A0ABS2MID6_9FIRM</name>
<organism evidence="1 2">
    <name type="scientific">Peptoniphilus gorbachii</name>
    <dbReference type="NCBI Taxonomy" id="411567"/>
    <lineage>
        <taxon>Bacteria</taxon>
        <taxon>Bacillati</taxon>
        <taxon>Bacillota</taxon>
        <taxon>Tissierellia</taxon>
        <taxon>Tissierellales</taxon>
        <taxon>Peptoniphilaceae</taxon>
        <taxon>Peptoniphilus</taxon>
    </lineage>
</organism>
<keyword evidence="2" id="KW-1185">Reference proteome</keyword>
<dbReference type="EMBL" id="JAFBDH010000002">
    <property type="protein sequence ID" value="MBM7549789.1"/>
    <property type="molecule type" value="Genomic_DNA"/>
</dbReference>
<comment type="caution">
    <text evidence="1">The sequence shown here is derived from an EMBL/GenBank/DDBJ whole genome shotgun (WGS) entry which is preliminary data.</text>
</comment>
<sequence length="49" mass="5591">MKDKLSKKIFLLGLLIFVISYLLPIEIFESYTSLRPTGLTSIFVCPLLD</sequence>
<evidence type="ECO:0000313" key="1">
    <source>
        <dbReference type="EMBL" id="MBM7549789.1"/>
    </source>
</evidence>
<gene>
    <name evidence="1" type="ORF">JOD41_000511</name>
</gene>
<accession>A0ABS2MID6</accession>
<protein>
    <submittedName>
        <fullName evidence="1">Uncharacterized protein</fullName>
    </submittedName>
</protein>
<proteinExistence type="predicted"/>
<evidence type="ECO:0000313" key="2">
    <source>
        <dbReference type="Proteomes" id="UP000720595"/>
    </source>
</evidence>
<reference evidence="1 2" key="1">
    <citation type="submission" date="2021-01" db="EMBL/GenBank/DDBJ databases">
        <title>Genomic Encyclopedia of Type Strains, Phase IV (KMG-IV): sequencing the most valuable type-strain genomes for metagenomic binning, comparative biology and taxonomic classification.</title>
        <authorList>
            <person name="Goeker M."/>
        </authorList>
    </citation>
    <scope>NUCLEOTIDE SEQUENCE [LARGE SCALE GENOMIC DNA]</scope>
    <source>
        <strain evidence="1 2">DSM 21461</strain>
    </source>
</reference>
<dbReference type="Proteomes" id="UP000720595">
    <property type="component" value="Unassembled WGS sequence"/>
</dbReference>